<evidence type="ECO:0000313" key="9">
    <source>
        <dbReference type="EMBL" id="KAF6219342.1"/>
    </source>
</evidence>
<reference evidence="9 10" key="1">
    <citation type="journal article" date="2020" name="Genomics">
        <title>Complete, high-quality genomes from long-read metagenomic sequencing of two wolf lichen thalli reveals enigmatic genome architecture.</title>
        <authorList>
            <person name="McKenzie S.K."/>
            <person name="Walston R.F."/>
            <person name="Allen J.L."/>
        </authorList>
    </citation>
    <scope>NUCLEOTIDE SEQUENCE [LARGE SCALE GENOMIC DNA]</scope>
    <source>
        <strain evidence="9">WasteWater1</strain>
    </source>
</reference>
<keyword evidence="5" id="KW-0804">Transcription</keyword>
<evidence type="ECO:0000313" key="10">
    <source>
        <dbReference type="Proteomes" id="UP000593566"/>
    </source>
</evidence>
<evidence type="ECO:0000259" key="8">
    <source>
        <dbReference type="PROSITE" id="PS50089"/>
    </source>
</evidence>
<dbReference type="GO" id="GO:0008270">
    <property type="term" value="F:zinc ion binding"/>
    <property type="evidence" value="ECO:0007669"/>
    <property type="project" value="UniProtKB-KW"/>
</dbReference>
<evidence type="ECO:0000256" key="3">
    <source>
        <dbReference type="ARBA" id="ARBA00022679"/>
    </source>
</evidence>
<organism evidence="9 10">
    <name type="scientific">Letharia lupina</name>
    <dbReference type="NCBI Taxonomy" id="560253"/>
    <lineage>
        <taxon>Eukaryota</taxon>
        <taxon>Fungi</taxon>
        <taxon>Dikarya</taxon>
        <taxon>Ascomycota</taxon>
        <taxon>Pezizomycotina</taxon>
        <taxon>Lecanoromycetes</taxon>
        <taxon>OSLEUM clade</taxon>
        <taxon>Lecanoromycetidae</taxon>
        <taxon>Lecanorales</taxon>
        <taxon>Lecanorineae</taxon>
        <taxon>Parmeliaceae</taxon>
        <taxon>Letharia</taxon>
    </lineage>
</organism>
<gene>
    <name evidence="9" type="ORF">HO133_005167</name>
</gene>
<evidence type="ECO:0000256" key="1">
    <source>
        <dbReference type="ARBA" id="ARBA00000900"/>
    </source>
</evidence>
<feature type="region of interest" description="Disordered" evidence="7">
    <location>
        <begin position="287"/>
        <end position="351"/>
    </location>
</feature>
<dbReference type="InterPro" id="IPR013083">
    <property type="entry name" value="Znf_RING/FYVE/PHD"/>
</dbReference>
<keyword evidence="4" id="KW-0805">Transcription regulation</keyword>
<accession>A0A8H6C9F7</accession>
<comment type="catalytic activity">
    <reaction evidence="1">
        <text>S-ubiquitinyl-[E2 ubiquitin-conjugating enzyme]-L-cysteine + [acceptor protein]-L-lysine = [E2 ubiquitin-conjugating enzyme]-L-cysteine + N(6)-ubiquitinyl-[acceptor protein]-L-lysine.</text>
        <dbReference type="EC" id="2.3.2.27"/>
    </reaction>
</comment>
<dbReference type="PANTHER" id="PTHR46077:SF1">
    <property type="entry name" value="TOP1 BINDING ARGININE_SERINE RICH PROTEIN, E3 UBIQUITIN LIGASE"/>
    <property type="match status" value="1"/>
</dbReference>
<dbReference type="RefSeq" id="XP_037148777.1">
    <property type="nucleotide sequence ID" value="XM_037296079.1"/>
</dbReference>
<keyword evidence="6" id="KW-0862">Zinc</keyword>
<feature type="compositionally biased region" description="Basic and acidic residues" evidence="7">
    <location>
        <begin position="303"/>
        <end position="316"/>
    </location>
</feature>
<dbReference type="InterPro" id="IPR001841">
    <property type="entry name" value="Znf_RING"/>
</dbReference>
<keyword evidence="6" id="KW-0479">Metal-binding</keyword>
<evidence type="ECO:0000256" key="5">
    <source>
        <dbReference type="ARBA" id="ARBA00023163"/>
    </source>
</evidence>
<sequence length="351" mass="40990">MMEEEEDKSVNVTKIRVLEGTLDEIKATTEGTGTHIDPCVICLDTVSERAVASPCRHYSFDFLCLVSWLQERSACPLCNTEVHSVEYDWNSPEDFKVYKVTSNTREKSSSVVPSRTSHFNNGHDQRRISSWRPRRPRIRVPVNLDTALLHRKDIYSLRLYSLHVGSNRLSRFRDLTPQLFVQHQELVSRAKKWIRRELQVFQFLNPDGIWEEGVTRRANNAEFLLEYIVAILKTVDVKGSQAEDMLQEFLGRDNTRLFLHELKAWLRSPYTSLEDWDRHVQYDIPITRPEYKAQTSPHGQSRRSMEQPQHRIDSMHSKAPARRTSYGRSDRYVPYRGHLPRYSSQYPSGPG</sequence>
<keyword evidence="6" id="KW-0863">Zinc-finger</keyword>
<dbReference type="PROSITE" id="PS50089">
    <property type="entry name" value="ZF_RING_2"/>
    <property type="match status" value="1"/>
</dbReference>
<feature type="region of interest" description="Disordered" evidence="7">
    <location>
        <begin position="108"/>
        <end position="130"/>
    </location>
</feature>
<dbReference type="Pfam" id="PF13639">
    <property type="entry name" value="zf-RING_2"/>
    <property type="match status" value="1"/>
</dbReference>
<dbReference type="GO" id="GO:0000209">
    <property type="term" value="P:protein polyubiquitination"/>
    <property type="evidence" value="ECO:0007669"/>
    <property type="project" value="TreeGrafter"/>
</dbReference>
<keyword evidence="3" id="KW-0808">Transferase</keyword>
<dbReference type="Gene3D" id="3.30.40.10">
    <property type="entry name" value="Zinc/RING finger domain, C3HC4 (zinc finger)"/>
    <property type="match status" value="1"/>
</dbReference>
<evidence type="ECO:0000256" key="6">
    <source>
        <dbReference type="PROSITE-ProRule" id="PRU00175"/>
    </source>
</evidence>
<dbReference type="GO" id="GO:0006513">
    <property type="term" value="P:protein monoubiquitination"/>
    <property type="evidence" value="ECO:0007669"/>
    <property type="project" value="TreeGrafter"/>
</dbReference>
<name>A0A8H6C9F7_9LECA</name>
<evidence type="ECO:0000256" key="4">
    <source>
        <dbReference type="ARBA" id="ARBA00023015"/>
    </source>
</evidence>
<dbReference type="EMBL" id="JACCJB010000020">
    <property type="protein sequence ID" value="KAF6219342.1"/>
    <property type="molecule type" value="Genomic_DNA"/>
</dbReference>
<evidence type="ECO:0000256" key="7">
    <source>
        <dbReference type="SAM" id="MobiDB-lite"/>
    </source>
</evidence>
<comment type="caution">
    <text evidence="9">The sequence shown here is derived from an EMBL/GenBank/DDBJ whole genome shotgun (WGS) entry which is preliminary data.</text>
</comment>
<proteinExistence type="predicted"/>
<dbReference type="Proteomes" id="UP000593566">
    <property type="component" value="Unassembled WGS sequence"/>
</dbReference>
<feature type="compositionally biased region" description="Polar residues" evidence="7">
    <location>
        <begin position="342"/>
        <end position="351"/>
    </location>
</feature>
<evidence type="ECO:0000256" key="2">
    <source>
        <dbReference type="ARBA" id="ARBA00012483"/>
    </source>
</evidence>
<feature type="compositionally biased region" description="Polar residues" evidence="7">
    <location>
        <begin position="109"/>
        <end position="120"/>
    </location>
</feature>
<keyword evidence="10" id="KW-1185">Reference proteome</keyword>
<dbReference type="AlphaFoldDB" id="A0A8H6C9F7"/>
<dbReference type="GeneID" id="59333573"/>
<dbReference type="GO" id="GO:0061630">
    <property type="term" value="F:ubiquitin protein ligase activity"/>
    <property type="evidence" value="ECO:0007669"/>
    <property type="project" value="UniProtKB-EC"/>
</dbReference>
<dbReference type="SMART" id="SM00184">
    <property type="entry name" value="RING"/>
    <property type="match status" value="1"/>
</dbReference>
<dbReference type="PANTHER" id="PTHR46077">
    <property type="entry name" value="E3 UBIQUITIN-PROTEIN LIGASE TOPORS"/>
    <property type="match status" value="1"/>
</dbReference>
<protein>
    <recommendedName>
        <fullName evidence="2">RING-type E3 ubiquitin transferase</fullName>
        <ecNumber evidence="2">2.3.2.27</ecNumber>
    </recommendedName>
</protein>
<dbReference type="SUPFAM" id="SSF57850">
    <property type="entry name" value="RING/U-box"/>
    <property type="match status" value="1"/>
</dbReference>
<feature type="domain" description="RING-type" evidence="8">
    <location>
        <begin position="39"/>
        <end position="79"/>
    </location>
</feature>
<dbReference type="EC" id="2.3.2.27" evidence="2"/>